<comment type="caution">
    <text evidence="5">The sequence shown here is derived from an EMBL/GenBank/DDBJ whole genome shotgun (WGS) entry which is preliminary data.</text>
</comment>
<keyword evidence="1" id="KW-0677">Repeat</keyword>
<organism evidence="5 6">
    <name type="scientific">Tothia fuscella</name>
    <dbReference type="NCBI Taxonomy" id="1048955"/>
    <lineage>
        <taxon>Eukaryota</taxon>
        <taxon>Fungi</taxon>
        <taxon>Dikarya</taxon>
        <taxon>Ascomycota</taxon>
        <taxon>Pezizomycotina</taxon>
        <taxon>Dothideomycetes</taxon>
        <taxon>Pleosporomycetidae</taxon>
        <taxon>Venturiales</taxon>
        <taxon>Cylindrosympodiaceae</taxon>
        <taxon>Tothia</taxon>
    </lineage>
</organism>
<sequence length="693" mass="76926">MEAIVKLQRLHEKGNIRLESLIKRRDQQQASPNAMARLPSISVIPAQSSQDATLDQDLLPDNINAMQGTLDTAWDILTTYEPNPESIAGRGGQPDWDSGIDSGSSDSGEDEHNVLKVTETVGSAVAGPRSPSFSRPPIPTNVLHNHATPQRVLDGLIAEYQSRVQTALYKNHVHTAEEDQIKAMEYAEERWKQYQIPYDKVVMQEQMALIYKKQSKHEDVFRVLTDLLPKTGDPSASLTLANTRHHQMIGETYYELWASKDDDQDLWYALDHALTAFNIREQQGEASEMLVEESARLLVNIYVALNKPVEASVYRRMISTSKQIQAESPPLSPTKTHDSIGELEEPAPIITVAPISLPPNIDVNAELVPTIKATNLPQLRALLEREDIDLDARDRRNWTPLMYAFKYSQHNESMPLALLEKHNNVNADDDDGRTVLHQAAARGQASMVQLALRRDAIKEAKDKNRLTPLLVAVKENHRDCKKVVEALLDGGADPKAKDRDGWTILHHAAHNAASGRAPGNSTAARLLEHLLENCMHCDIEAKDRQGYTALCQVASSGSASTVSTLLKHGADPNTQNKAGRSPLYLAMHGNTDIDKFTDVITLLVEHDAHTNELQEQLPADFKKFKRLLKVDLPETRRYSESRMSLRQAERSSSIAGSMSTILTGESGSSGETNIANSSKKKRGSRFNPFSKGS</sequence>
<evidence type="ECO:0000256" key="1">
    <source>
        <dbReference type="ARBA" id="ARBA00022737"/>
    </source>
</evidence>
<feature type="region of interest" description="Disordered" evidence="4">
    <location>
        <begin position="641"/>
        <end position="693"/>
    </location>
</feature>
<feature type="repeat" description="ANK" evidence="3">
    <location>
        <begin position="464"/>
        <end position="499"/>
    </location>
</feature>
<dbReference type="OrthoDB" id="341259at2759"/>
<name>A0A9P4NS77_9PEZI</name>
<feature type="repeat" description="ANK" evidence="3">
    <location>
        <begin position="431"/>
        <end position="463"/>
    </location>
</feature>
<dbReference type="InterPro" id="IPR036770">
    <property type="entry name" value="Ankyrin_rpt-contain_sf"/>
</dbReference>
<accession>A0A9P4NS77</accession>
<feature type="compositionally biased region" description="Low complexity" evidence="4">
    <location>
        <begin position="95"/>
        <end position="106"/>
    </location>
</feature>
<feature type="region of interest" description="Disordered" evidence="4">
    <location>
        <begin position="83"/>
        <end position="110"/>
    </location>
</feature>
<dbReference type="InterPro" id="IPR002110">
    <property type="entry name" value="Ankyrin_rpt"/>
</dbReference>
<dbReference type="PANTHER" id="PTHR24173">
    <property type="entry name" value="ANKYRIN REPEAT CONTAINING"/>
    <property type="match status" value="1"/>
</dbReference>
<feature type="compositionally biased region" description="Polar residues" evidence="4">
    <location>
        <begin position="650"/>
        <end position="677"/>
    </location>
</feature>
<evidence type="ECO:0000256" key="2">
    <source>
        <dbReference type="ARBA" id="ARBA00023043"/>
    </source>
</evidence>
<dbReference type="PRINTS" id="PR01415">
    <property type="entry name" value="ANKYRIN"/>
</dbReference>
<keyword evidence="2 3" id="KW-0040">ANK repeat</keyword>
<dbReference type="SMART" id="SM00248">
    <property type="entry name" value="ANK"/>
    <property type="match status" value="6"/>
</dbReference>
<dbReference type="Proteomes" id="UP000800235">
    <property type="component" value="Unassembled WGS sequence"/>
</dbReference>
<dbReference type="PROSITE" id="PS50297">
    <property type="entry name" value="ANK_REP_REGION"/>
    <property type="match status" value="3"/>
</dbReference>
<protein>
    <submittedName>
        <fullName evidence="5">Ankyrin</fullName>
    </submittedName>
</protein>
<dbReference type="PROSITE" id="PS50088">
    <property type="entry name" value="ANK_REPEAT"/>
    <property type="match status" value="3"/>
</dbReference>
<evidence type="ECO:0000313" key="6">
    <source>
        <dbReference type="Proteomes" id="UP000800235"/>
    </source>
</evidence>
<reference evidence="5" key="1">
    <citation type="journal article" date="2020" name="Stud. Mycol.">
        <title>101 Dothideomycetes genomes: a test case for predicting lifestyles and emergence of pathogens.</title>
        <authorList>
            <person name="Haridas S."/>
            <person name="Albert R."/>
            <person name="Binder M."/>
            <person name="Bloem J."/>
            <person name="Labutti K."/>
            <person name="Salamov A."/>
            <person name="Andreopoulos B."/>
            <person name="Baker S."/>
            <person name="Barry K."/>
            <person name="Bills G."/>
            <person name="Bluhm B."/>
            <person name="Cannon C."/>
            <person name="Castanera R."/>
            <person name="Culley D."/>
            <person name="Daum C."/>
            <person name="Ezra D."/>
            <person name="Gonzalez J."/>
            <person name="Henrissat B."/>
            <person name="Kuo A."/>
            <person name="Liang C."/>
            <person name="Lipzen A."/>
            <person name="Lutzoni F."/>
            <person name="Magnuson J."/>
            <person name="Mondo S."/>
            <person name="Nolan M."/>
            <person name="Ohm R."/>
            <person name="Pangilinan J."/>
            <person name="Park H.-J."/>
            <person name="Ramirez L."/>
            <person name="Alfaro M."/>
            <person name="Sun H."/>
            <person name="Tritt A."/>
            <person name="Yoshinaga Y."/>
            <person name="Zwiers L.-H."/>
            <person name="Turgeon B."/>
            <person name="Goodwin S."/>
            <person name="Spatafora J."/>
            <person name="Crous P."/>
            <person name="Grigoriev I."/>
        </authorList>
    </citation>
    <scope>NUCLEOTIDE SEQUENCE</scope>
    <source>
        <strain evidence="5">CBS 130266</strain>
    </source>
</reference>
<dbReference type="AlphaFoldDB" id="A0A9P4NS77"/>
<dbReference type="PANTHER" id="PTHR24173:SF74">
    <property type="entry name" value="ANKYRIN REPEAT DOMAIN-CONTAINING PROTEIN 16"/>
    <property type="match status" value="1"/>
</dbReference>
<dbReference type="Pfam" id="PF12796">
    <property type="entry name" value="Ank_2"/>
    <property type="match status" value="2"/>
</dbReference>
<evidence type="ECO:0000256" key="4">
    <source>
        <dbReference type="SAM" id="MobiDB-lite"/>
    </source>
</evidence>
<feature type="repeat" description="ANK" evidence="3">
    <location>
        <begin position="545"/>
        <end position="577"/>
    </location>
</feature>
<dbReference type="SUPFAM" id="SSF48403">
    <property type="entry name" value="Ankyrin repeat"/>
    <property type="match status" value="1"/>
</dbReference>
<proteinExistence type="predicted"/>
<keyword evidence="6" id="KW-1185">Reference proteome</keyword>
<gene>
    <name evidence="5" type="ORF">EJ08DRAFT_218231</name>
</gene>
<evidence type="ECO:0000256" key="3">
    <source>
        <dbReference type="PROSITE-ProRule" id="PRU00023"/>
    </source>
</evidence>
<evidence type="ECO:0000313" key="5">
    <source>
        <dbReference type="EMBL" id="KAF2430710.1"/>
    </source>
</evidence>
<dbReference type="EMBL" id="MU007037">
    <property type="protein sequence ID" value="KAF2430710.1"/>
    <property type="molecule type" value="Genomic_DNA"/>
</dbReference>
<dbReference type="Gene3D" id="1.25.40.20">
    <property type="entry name" value="Ankyrin repeat-containing domain"/>
    <property type="match status" value="4"/>
</dbReference>